<reference evidence="4" key="1">
    <citation type="submission" date="2021-03" db="EMBL/GenBank/DDBJ databases">
        <title>Draft genome sequence of rust myrtle Austropuccinia psidii MF-1, a brazilian biotype.</title>
        <authorList>
            <person name="Quecine M.C."/>
            <person name="Pachon D.M.R."/>
            <person name="Bonatelli M.L."/>
            <person name="Correr F.H."/>
            <person name="Franceschini L.M."/>
            <person name="Leite T.F."/>
            <person name="Margarido G.R.A."/>
            <person name="Almeida C.A."/>
            <person name="Ferrarezi J.A."/>
            <person name="Labate C.A."/>
        </authorList>
    </citation>
    <scope>NUCLEOTIDE SEQUENCE</scope>
    <source>
        <strain evidence="4">MF-1</strain>
    </source>
</reference>
<organism evidence="4 5">
    <name type="scientific">Austropuccinia psidii MF-1</name>
    <dbReference type="NCBI Taxonomy" id="1389203"/>
    <lineage>
        <taxon>Eukaryota</taxon>
        <taxon>Fungi</taxon>
        <taxon>Dikarya</taxon>
        <taxon>Basidiomycota</taxon>
        <taxon>Pucciniomycotina</taxon>
        <taxon>Pucciniomycetes</taxon>
        <taxon>Pucciniales</taxon>
        <taxon>Sphaerophragmiaceae</taxon>
        <taxon>Austropuccinia</taxon>
    </lineage>
</organism>
<dbReference type="Pfam" id="PF00501">
    <property type="entry name" value="AMP-binding"/>
    <property type="match status" value="1"/>
</dbReference>
<dbReference type="InterPro" id="IPR042099">
    <property type="entry name" value="ANL_N_sf"/>
</dbReference>
<comment type="caution">
    <text evidence="4">The sequence shown here is derived from an EMBL/GenBank/DDBJ whole genome shotgun (WGS) entry which is preliminary data.</text>
</comment>
<gene>
    <name evidence="4" type="ORF">O181_039914</name>
</gene>
<dbReference type="GO" id="GO:0005524">
    <property type="term" value="F:ATP binding"/>
    <property type="evidence" value="ECO:0007669"/>
    <property type="project" value="UniProtKB-KW"/>
</dbReference>
<sequence>MPPSSSSAAAQQSDLLPCPSLTIDEQSSRAHSRLFSESLIGPNHYGIPTLWEAFLKGYGSGSSSRDCLGSRLPWSSSAYQPSPFSQYRWLTYAQVFSKIRNLSMGLVEFVDSPPSSIHPLRSHSSAAIGLAQPRLALWCSNVPYWLISEYAAYRVSIAVVSINVQASSQIASEIINQTHPCAIILNAKNFERLVRFQARHSKGSQRQPRAKRIGFESDVSISPTHPNISFSDEKTNKQENALFQNLQHEPVCQEDQQVDINTTLFIPKPNSHSDTTYSSSDLFSVPPDQGLLKPIYIIHDLSQVSSHLKARSAALGFTFYGIEEVENLGDNKLKLDSNCHHPLLDHALVLESESLNTLKPCAETVAAIIYSSGTTGGPKACVITHGNFAANLAALDYLTKEQRLPNLHTSDLVHFSYLPLSHIYEKQAQAFTIYKGGSIGFSSLSSPRFLEDLSILKPTFLPSTPSFLAEQILEQRLQSLDNFNSFKNPVQSYLLTKAIEEKVKTLKAGHGENVWLWDKLVLGYLRDRLGGRLKWIVSGTASISKHVVEMLSASLSVKITEGYGLTETCGAASIVVEDELHDFKAGHVGVPLPCCEIKLVNVKGLDITKDQPFDQGEICIRGWNVFLGYLVSRTSASEDHLESVLDSQGWLPTGDVGYFDNHGRLHLTDRLIRNYQHAIPQQIHHQFNLINIQKIELALLSSVKELSQIFISTASPELCNPSSANADHPISECGQAGPLVGFAVIDVPNFMRWSNRQEAMWQDSMGNHLEHWDNNESKSPEIGLEANDSLLCQEGDSHQLLIAGCPKDLGLHTYEDQLEAEKLCSDPEIVKCFLKRLKIKGKALGLKWYELPVQLHLTTRPILSFDELEKGMPSADDLAGDASCGLKEGIDQGQHYENRQIHWLTMKMKNKILRQHFTQFCKKAMTET</sequence>
<feature type="domain" description="AMP-dependent synthetase/ligase" evidence="3">
    <location>
        <begin position="357"/>
        <end position="630"/>
    </location>
</feature>
<dbReference type="GO" id="GO:0016020">
    <property type="term" value="C:membrane"/>
    <property type="evidence" value="ECO:0007669"/>
    <property type="project" value="TreeGrafter"/>
</dbReference>
<accession>A0A9Q3HF00</accession>
<dbReference type="InterPro" id="IPR020845">
    <property type="entry name" value="AMP-binding_CS"/>
</dbReference>
<keyword evidence="5" id="KW-1185">Reference proteome</keyword>
<dbReference type="OrthoDB" id="2498712at2759"/>
<keyword evidence="2" id="KW-0067">ATP-binding</keyword>
<dbReference type="GO" id="GO:0005783">
    <property type="term" value="C:endoplasmic reticulum"/>
    <property type="evidence" value="ECO:0007669"/>
    <property type="project" value="TreeGrafter"/>
</dbReference>
<dbReference type="InterPro" id="IPR000873">
    <property type="entry name" value="AMP-dep_synth/lig_dom"/>
</dbReference>
<protein>
    <recommendedName>
        <fullName evidence="3">AMP-dependent synthetase/ligase domain-containing protein</fullName>
    </recommendedName>
</protein>
<dbReference type="EMBL" id="AVOT02015691">
    <property type="protein sequence ID" value="MBW0500199.1"/>
    <property type="molecule type" value="Genomic_DNA"/>
</dbReference>
<dbReference type="PANTHER" id="PTHR43272:SF33">
    <property type="entry name" value="AMP-BINDING DOMAIN-CONTAINING PROTEIN-RELATED"/>
    <property type="match status" value="1"/>
</dbReference>
<dbReference type="AlphaFoldDB" id="A0A9Q3HF00"/>
<name>A0A9Q3HF00_9BASI</name>
<dbReference type="PROSITE" id="PS00455">
    <property type="entry name" value="AMP_BINDING"/>
    <property type="match status" value="1"/>
</dbReference>
<evidence type="ECO:0000256" key="2">
    <source>
        <dbReference type="ARBA" id="ARBA00022840"/>
    </source>
</evidence>
<evidence type="ECO:0000313" key="5">
    <source>
        <dbReference type="Proteomes" id="UP000765509"/>
    </source>
</evidence>
<proteinExistence type="predicted"/>
<evidence type="ECO:0000256" key="1">
    <source>
        <dbReference type="ARBA" id="ARBA00022741"/>
    </source>
</evidence>
<evidence type="ECO:0000259" key="3">
    <source>
        <dbReference type="Pfam" id="PF00501"/>
    </source>
</evidence>
<dbReference type="Gene3D" id="3.40.50.12780">
    <property type="entry name" value="N-terminal domain of ligase-like"/>
    <property type="match status" value="2"/>
</dbReference>
<keyword evidence="1" id="KW-0547">Nucleotide-binding</keyword>
<evidence type="ECO:0000313" key="4">
    <source>
        <dbReference type="EMBL" id="MBW0500199.1"/>
    </source>
</evidence>
<dbReference type="GO" id="GO:0004467">
    <property type="term" value="F:long-chain fatty acid-CoA ligase activity"/>
    <property type="evidence" value="ECO:0007669"/>
    <property type="project" value="TreeGrafter"/>
</dbReference>
<dbReference type="Proteomes" id="UP000765509">
    <property type="component" value="Unassembled WGS sequence"/>
</dbReference>
<dbReference type="SUPFAM" id="SSF56801">
    <property type="entry name" value="Acetyl-CoA synthetase-like"/>
    <property type="match status" value="1"/>
</dbReference>
<dbReference type="PANTHER" id="PTHR43272">
    <property type="entry name" value="LONG-CHAIN-FATTY-ACID--COA LIGASE"/>
    <property type="match status" value="1"/>
</dbReference>